<gene>
    <name evidence="4" type="ORF">JI735_26035</name>
</gene>
<evidence type="ECO:0000256" key="1">
    <source>
        <dbReference type="ARBA" id="ARBA00022679"/>
    </source>
</evidence>
<sequence>MGEEEQRPEHFPALQHGYRIHKGSFEWAEDVLKLLREAAGWMESKGIRQWTPGQFVEQDIQGYFTDREVYLALDGNALAGMFTLQFSDAQYWGEQNDESYVYLHRLTVAQTHRGGGLGRQMIGFAVLKARELGRKGLRLDTAAHNVKLNRYYQSMGFRYMGTRDVGEGRLVNLYEYGSASGHSMRLRYMDALDFGHLQRWSLSADFLKQWAGPSFTYPLDHKQLTNYLEGANHPAESDKLIYCAVEGEEHQVVGHISLSAIDRANGSARISRVIVDPAQQGRGIGQRMIQELLRIAFDGLRLHRLSLGAFSFNQAALKCYERAGFIREGIQREAALFGENYIDCIQLSILDREWRARKA</sequence>
<protein>
    <submittedName>
        <fullName evidence="4">GNAT family N-acetyltransferase</fullName>
    </submittedName>
</protein>
<dbReference type="EMBL" id="CP068595">
    <property type="protein sequence ID" value="QQZ59991.1"/>
    <property type="molecule type" value="Genomic_DNA"/>
</dbReference>
<keyword evidence="1" id="KW-0808">Transferase</keyword>
<dbReference type="InterPro" id="IPR050832">
    <property type="entry name" value="Bact_Acetyltransf"/>
</dbReference>
<keyword evidence="2" id="KW-0012">Acyltransferase</keyword>
<dbReference type="Proteomes" id="UP000595841">
    <property type="component" value="Chromosome"/>
</dbReference>
<dbReference type="Pfam" id="PF00583">
    <property type="entry name" value="Acetyltransf_1"/>
    <property type="match status" value="2"/>
</dbReference>
<organism evidence="4 5">
    <name type="scientific">Paenibacillus sonchi</name>
    <dbReference type="NCBI Taxonomy" id="373687"/>
    <lineage>
        <taxon>Bacteria</taxon>
        <taxon>Bacillati</taxon>
        <taxon>Bacillota</taxon>
        <taxon>Bacilli</taxon>
        <taxon>Bacillales</taxon>
        <taxon>Paenibacillaceae</taxon>
        <taxon>Paenibacillus</taxon>
        <taxon>Paenibacillus sonchi group</taxon>
    </lineage>
</organism>
<accession>A0A974PAN7</accession>
<dbReference type="InterPro" id="IPR000182">
    <property type="entry name" value="GNAT_dom"/>
</dbReference>
<dbReference type="Gene3D" id="3.40.630.30">
    <property type="match status" value="2"/>
</dbReference>
<proteinExistence type="predicted"/>
<feature type="domain" description="N-acetyltransferase" evidence="3">
    <location>
        <begin position="184"/>
        <end position="348"/>
    </location>
</feature>
<name>A0A974PAN7_9BACL</name>
<keyword evidence="5" id="KW-1185">Reference proteome</keyword>
<dbReference type="KEGG" id="pson:JI735_26035"/>
<reference evidence="4 5" key="1">
    <citation type="submission" date="2021-01" db="EMBL/GenBank/DDBJ databases">
        <title>Whole genome sequence of Paenibacillus sonchi LMG 24727 for comparative genomics.</title>
        <authorList>
            <person name="Lee G."/>
            <person name="Kim M.-J."/>
            <person name="Lim K."/>
            <person name="Shin J.-H."/>
        </authorList>
    </citation>
    <scope>NUCLEOTIDE SEQUENCE [LARGE SCALE GENOMIC DNA]</scope>
    <source>
        <strain evidence="4 5">LMG 24727</strain>
    </source>
</reference>
<feature type="domain" description="N-acetyltransferase" evidence="3">
    <location>
        <begin position="18"/>
        <end position="180"/>
    </location>
</feature>
<dbReference type="PROSITE" id="PS51186">
    <property type="entry name" value="GNAT"/>
    <property type="match status" value="2"/>
</dbReference>
<dbReference type="PANTHER" id="PTHR43877">
    <property type="entry name" value="AMINOALKYLPHOSPHONATE N-ACETYLTRANSFERASE-RELATED-RELATED"/>
    <property type="match status" value="1"/>
</dbReference>
<dbReference type="SUPFAM" id="SSF55729">
    <property type="entry name" value="Acyl-CoA N-acyltransferases (Nat)"/>
    <property type="match status" value="2"/>
</dbReference>
<dbReference type="RefSeq" id="WP_051051973.1">
    <property type="nucleotide sequence ID" value="NZ_CP068595.1"/>
</dbReference>
<dbReference type="InterPro" id="IPR016181">
    <property type="entry name" value="Acyl_CoA_acyltransferase"/>
</dbReference>
<evidence type="ECO:0000313" key="5">
    <source>
        <dbReference type="Proteomes" id="UP000595841"/>
    </source>
</evidence>
<evidence type="ECO:0000259" key="3">
    <source>
        <dbReference type="PROSITE" id="PS51186"/>
    </source>
</evidence>
<evidence type="ECO:0000313" key="4">
    <source>
        <dbReference type="EMBL" id="QQZ59991.1"/>
    </source>
</evidence>
<evidence type="ECO:0000256" key="2">
    <source>
        <dbReference type="ARBA" id="ARBA00023315"/>
    </source>
</evidence>
<dbReference type="PANTHER" id="PTHR43877:SF2">
    <property type="entry name" value="AMINOALKYLPHOSPHONATE N-ACETYLTRANSFERASE-RELATED"/>
    <property type="match status" value="1"/>
</dbReference>
<dbReference type="CDD" id="cd04301">
    <property type="entry name" value="NAT_SF"/>
    <property type="match status" value="2"/>
</dbReference>
<dbReference type="GO" id="GO:0016747">
    <property type="term" value="F:acyltransferase activity, transferring groups other than amino-acyl groups"/>
    <property type="evidence" value="ECO:0007669"/>
    <property type="project" value="InterPro"/>
</dbReference>
<dbReference type="AlphaFoldDB" id="A0A974PAN7"/>